<evidence type="ECO:0000313" key="2">
    <source>
        <dbReference type="Ensembl" id="ENSCABP00000005468.1"/>
    </source>
</evidence>
<dbReference type="GeneTree" id="ENSGT00940000159753"/>
<name>A0A8C0GBM0_CHEAB</name>
<accession>A0A8C0GBM0</accession>
<organism evidence="2 3">
    <name type="scientific">Chelonoidis abingdonii</name>
    <name type="common">Abingdon island giant tortoise</name>
    <name type="synonym">Testudo abingdonii</name>
    <dbReference type="NCBI Taxonomy" id="106734"/>
    <lineage>
        <taxon>Eukaryota</taxon>
        <taxon>Metazoa</taxon>
        <taxon>Chordata</taxon>
        <taxon>Craniata</taxon>
        <taxon>Vertebrata</taxon>
        <taxon>Euteleostomi</taxon>
        <taxon>Archelosauria</taxon>
        <taxon>Testudinata</taxon>
        <taxon>Testudines</taxon>
        <taxon>Cryptodira</taxon>
        <taxon>Durocryptodira</taxon>
        <taxon>Testudinoidea</taxon>
        <taxon>Testudinidae</taxon>
        <taxon>Chelonoidis</taxon>
    </lineage>
</organism>
<feature type="region of interest" description="Disordered" evidence="1">
    <location>
        <begin position="26"/>
        <end position="78"/>
    </location>
</feature>
<keyword evidence="3" id="KW-1185">Reference proteome</keyword>
<evidence type="ECO:0000313" key="3">
    <source>
        <dbReference type="Proteomes" id="UP000694404"/>
    </source>
</evidence>
<feature type="compositionally biased region" description="Polar residues" evidence="1">
    <location>
        <begin position="51"/>
        <end position="74"/>
    </location>
</feature>
<gene>
    <name evidence="2" type="primary">ALPK1</name>
</gene>
<evidence type="ECO:0000256" key="1">
    <source>
        <dbReference type="SAM" id="MobiDB-lite"/>
    </source>
</evidence>
<dbReference type="Proteomes" id="UP000694404">
    <property type="component" value="Unplaced"/>
</dbReference>
<dbReference type="AlphaFoldDB" id="A0A8C0GBM0"/>
<sequence length="123" mass="13836">MNNQKVVAALLQECKQALDVLSPKISDASEEDKREYQQCKGEVSTRGPRNKPQTSSNCQRPAQVAASHTNSPSGGYSPGSHLCKFRKTFKIIIFCKFIHFLANCITCHTHTKFKYCHSLHKPQ</sequence>
<proteinExistence type="predicted"/>
<reference evidence="2" key="2">
    <citation type="submission" date="2025-09" db="UniProtKB">
        <authorList>
            <consortium name="Ensembl"/>
        </authorList>
    </citation>
    <scope>IDENTIFICATION</scope>
</reference>
<dbReference type="Ensembl" id="ENSCABT00000005948.1">
    <property type="protein sequence ID" value="ENSCABP00000005468.1"/>
    <property type="gene ID" value="ENSCABG00000004069.1"/>
</dbReference>
<protein>
    <submittedName>
        <fullName evidence="2">Alpha kinase 1</fullName>
    </submittedName>
</protein>
<reference evidence="2" key="1">
    <citation type="submission" date="2025-08" db="UniProtKB">
        <authorList>
            <consortium name="Ensembl"/>
        </authorList>
    </citation>
    <scope>IDENTIFICATION</scope>
</reference>